<organism evidence="3 4">
    <name type="scientific">Cirrhinus molitorella</name>
    <name type="common">mud carp</name>
    <dbReference type="NCBI Taxonomy" id="172907"/>
    <lineage>
        <taxon>Eukaryota</taxon>
        <taxon>Metazoa</taxon>
        <taxon>Chordata</taxon>
        <taxon>Craniata</taxon>
        <taxon>Vertebrata</taxon>
        <taxon>Euteleostomi</taxon>
        <taxon>Actinopterygii</taxon>
        <taxon>Neopterygii</taxon>
        <taxon>Teleostei</taxon>
        <taxon>Ostariophysi</taxon>
        <taxon>Cypriniformes</taxon>
        <taxon>Cyprinidae</taxon>
        <taxon>Labeoninae</taxon>
        <taxon>Labeonini</taxon>
        <taxon>Cirrhinus</taxon>
    </lineage>
</organism>
<dbReference type="InterPro" id="IPR012337">
    <property type="entry name" value="RNaseH-like_sf"/>
</dbReference>
<proteinExistence type="predicted"/>
<evidence type="ECO:0000256" key="1">
    <source>
        <dbReference type="SAM" id="MobiDB-lite"/>
    </source>
</evidence>
<dbReference type="PANTHER" id="PTHR37984">
    <property type="entry name" value="PROTEIN CBG26694"/>
    <property type="match status" value="1"/>
</dbReference>
<dbReference type="InterPro" id="IPR036397">
    <property type="entry name" value="RNaseH_sf"/>
</dbReference>
<evidence type="ECO:0000259" key="2">
    <source>
        <dbReference type="PROSITE" id="PS50994"/>
    </source>
</evidence>
<feature type="domain" description="Integrase catalytic" evidence="2">
    <location>
        <begin position="1"/>
        <end position="73"/>
    </location>
</feature>
<keyword evidence="4" id="KW-1185">Reference proteome</keyword>
<comment type="caution">
    <text evidence="3">The sequence shown here is derived from an EMBL/GenBank/DDBJ whole genome shotgun (WGS) entry which is preliminary data.</text>
</comment>
<feature type="compositionally biased region" description="Basic and acidic residues" evidence="1">
    <location>
        <begin position="266"/>
        <end position="277"/>
    </location>
</feature>
<dbReference type="PANTHER" id="PTHR37984:SF15">
    <property type="entry name" value="INTEGRASE CATALYTIC DOMAIN-CONTAINING PROTEIN"/>
    <property type="match status" value="1"/>
</dbReference>
<feature type="region of interest" description="Disordered" evidence="1">
    <location>
        <begin position="1"/>
        <end position="22"/>
    </location>
</feature>
<reference evidence="3 4" key="1">
    <citation type="submission" date="2023-09" db="EMBL/GenBank/DDBJ databases">
        <authorList>
            <person name="Wang M."/>
        </authorList>
    </citation>
    <scope>NUCLEOTIDE SEQUENCE [LARGE SCALE GENOMIC DNA]</scope>
    <source>
        <strain evidence="3">GT-2023</strain>
        <tissue evidence="3">Liver</tissue>
    </source>
</reference>
<name>A0ABR3N4C5_9TELE</name>
<feature type="region of interest" description="Disordered" evidence="1">
    <location>
        <begin position="266"/>
        <end position="347"/>
    </location>
</feature>
<dbReference type="EMBL" id="JAYMGO010000007">
    <property type="protein sequence ID" value="KAL1271696.1"/>
    <property type="molecule type" value="Genomic_DNA"/>
</dbReference>
<evidence type="ECO:0000313" key="3">
    <source>
        <dbReference type="EMBL" id="KAL1271696.1"/>
    </source>
</evidence>
<evidence type="ECO:0000313" key="4">
    <source>
        <dbReference type="Proteomes" id="UP001558613"/>
    </source>
</evidence>
<feature type="region of interest" description="Disordered" evidence="1">
    <location>
        <begin position="208"/>
        <end position="251"/>
    </location>
</feature>
<accession>A0ABR3N4C5</accession>
<dbReference type="SUPFAM" id="SSF53098">
    <property type="entry name" value="Ribonuclease H-like"/>
    <property type="match status" value="1"/>
</dbReference>
<dbReference type="InterPro" id="IPR001584">
    <property type="entry name" value="Integrase_cat-core"/>
</dbReference>
<dbReference type="Gene3D" id="3.30.420.10">
    <property type="entry name" value="Ribonuclease H-like superfamily/Ribonuclease H"/>
    <property type="match status" value="1"/>
</dbReference>
<dbReference type="PROSITE" id="PS50994">
    <property type="entry name" value="INTEGRASE"/>
    <property type="match status" value="1"/>
</dbReference>
<protein>
    <recommendedName>
        <fullName evidence="2">Integrase catalytic domain-containing protein</fullName>
    </recommendedName>
</protein>
<dbReference type="Proteomes" id="UP001558613">
    <property type="component" value="Unassembled WGS sequence"/>
</dbReference>
<sequence length="419" mass="47605">MLGIRKSRTSPYHPQGDPQPERFNRTLLSMLGTLNPAEKSRWSQHINRLVHAYNCSKNDATGYSPYYLLYGREARLPVDVCFGTSPDGKGAGSHRQYVERMKSELQREYQLATETAQKSQQRNKRLYDRHVKHQTLTVGDRVLIRNLALTGKQKLADRWNSVPYLVVEKLKNLPVYRLKPESGMGNVRTLHRDHLLPVGEDVRLSVPEEPRKVSAPPVTKTGPVEKKQRRGLRGRNMAMVESELRNESESEEDDLWYYHPNRVERQPRTASEARDVSAMEEDTVCRGGELDRPRAEVAEPTFTEEGRGEPPNQSPVGHRLPGLEGGDPGTANSTREVVKTSHSRPRRNIRPIVRLSYDSLGRPTNRPLTLIHRGMVVNVEGIRESKKKPCSTVWCHPMAQCTQCAQESAHLEPRVAVKV</sequence>
<feature type="compositionally biased region" description="Basic and acidic residues" evidence="1">
    <location>
        <begin position="288"/>
        <end position="297"/>
    </location>
</feature>
<gene>
    <name evidence="3" type="ORF">QQF64_030712</name>
</gene>
<dbReference type="InterPro" id="IPR050951">
    <property type="entry name" value="Retrovirus_Pol_polyprotein"/>
</dbReference>